<feature type="signal peptide" evidence="2">
    <location>
        <begin position="1"/>
        <end position="17"/>
    </location>
</feature>
<name>A0A261Y735_9FUNG</name>
<reference evidence="3 4" key="1">
    <citation type="journal article" date="2017" name="Mycologia">
        <title>Bifiguratus adelaidae, gen. et sp. nov., a new member of Mucoromycotina in endophytic and soil-dwelling habitats.</title>
        <authorList>
            <person name="Torres-Cruz T.J."/>
            <person name="Billingsley Tobias T.L."/>
            <person name="Almatruk M."/>
            <person name="Hesse C."/>
            <person name="Kuske C.R."/>
            <person name="Desiro A."/>
            <person name="Benucci G.M."/>
            <person name="Bonito G."/>
            <person name="Stajich J.E."/>
            <person name="Dunlap C."/>
            <person name="Arnold A.E."/>
            <person name="Porras-Alfaro A."/>
        </authorList>
    </citation>
    <scope>NUCLEOTIDE SEQUENCE [LARGE SCALE GENOMIC DNA]</scope>
    <source>
        <strain evidence="3 4">AZ0501</strain>
    </source>
</reference>
<feature type="region of interest" description="Disordered" evidence="1">
    <location>
        <begin position="138"/>
        <end position="159"/>
    </location>
</feature>
<organism evidence="3 4">
    <name type="scientific">Bifiguratus adelaidae</name>
    <dbReference type="NCBI Taxonomy" id="1938954"/>
    <lineage>
        <taxon>Eukaryota</taxon>
        <taxon>Fungi</taxon>
        <taxon>Fungi incertae sedis</taxon>
        <taxon>Mucoromycota</taxon>
        <taxon>Mucoromycotina</taxon>
        <taxon>Endogonomycetes</taxon>
        <taxon>Endogonales</taxon>
        <taxon>Endogonales incertae sedis</taxon>
        <taxon>Bifiguratus</taxon>
    </lineage>
</organism>
<dbReference type="Proteomes" id="UP000242875">
    <property type="component" value="Unassembled WGS sequence"/>
</dbReference>
<comment type="caution">
    <text evidence="3">The sequence shown here is derived from an EMBL/GenBank/DDBJ whole genome shotgun (WGS) entry which is preliminary data.</text>
</comment>
<feature type="chain" id="PRO_5012085571" evidence="2">
    <location>
        <begin position="18"/>
        <end position="183"/>
    </location>
</feature>
<evidence type="ECO:0000313" key="3">
    <source>
        <dbReference type="EMBL" id="OZJ06409.1"/>
    </source>
</evidence>
<dbReference type="EMBL" id="MVBO01000003">
    <property type="protein sequence ID" value="OZJ06409.1"/>
    <property type="molecule type" value="Genomic_DNA"/>
</dbReference>
<evidence type="ECO:0000256" key="1">
    <source>
        <dbReference type="SAM" id="MobiDB-lite"/>
    </source>
</evidence>
<dbReference type="AlphaFoldDB" id="A0A261Y735"/>
<evidence type="ECO:0000313" key="4">
    <source>
        <dbReference type="Proteomes" id="UP000242875"/>
    </source>
</evidence>
<sequence length="183" mass="18218">MLVLLFYVLNFLTEALTQSEGASGLPSSTHVSGVPYVPTPIPRCAQPAICPMIIKTCPAACPDLCYINVSNPCCPNEGIVYCPGSDAAIPSEATGTLGSITQGLTPSAIPTADTSSASSDISASFSASASASTSVLSSSPVTRSINGSPSASASGSGGNRCASHGVGEMTLAGIVGLTVLFAW</sequence>
<dbReference type="OrthoDB" id="10637380at2759"/>
<keyword evidence="4" id="KW-1185">Reference proteome</keyword>
<proteinExistence type="predicted"/>
<keyword evidence="2" id="KW-0732">Signal</keyword>
<gene>
    <name evidence="3" type="ORF">BZG36_00510</name>
</gene>
<feature type="compositionally biased region" description="Low complexity" evidence="1">
    <location>
        <begin position="138"/>
        <end position="154"/>
    </location>
</feature>
<evidence type="ECO:0000256" key="2">
    <source>
        <dbReference type="SAM" id="SignalP"/>
    </source>
</evidence>
<protein>
    <submittedName>
        <fullName evidence="3">Uncharacterized protein</fullName>
    </submittedName>
</protein>
<accession>A0A261Y735</accession>